<gene>
    <name evidence="2" type="ORF">RR46_03132</name>
</gene>
<protein>
    <submittedName>
        <fullName evidence="2">Uncharacterized protein</fullName>
    </submittedName>
</protein>
<dbReference type="EMBL" id="KQ459337">
    <property type="protein sequence ID" value="KPJ01360.1"/>
    <property type="molecule type" value="Genomic_DNA"/>
</dbReference>
<accession>A0A194Q8Q6</accession>
<name>A0A194Q8Q6_PAPXU</name>
<feature type="region of interest" description="Disordered" evidence="1">
    <location>
        <begin position="1"/>
        <end position="25"/>
    </location>
</feature>
<evidence type="ECO:0000256" key="1">
    <source>
        <dbReference type="SAM" id="MobiDB-lite"/>
    </source>
</evidence>
<dbReference type="Proteomes" id="UP000053268">
    <property type="component" value="Unassembled WGS sequence"/>
</dbReference>
<feature type="compositionally biased region" description="Polar residues" evidence="1">
    <location>
        <begin position="1"/>
        <end position="15"/>
    </location>
</feature>
<organism evidence="2 3">
    <name type="scientific">Papilio xuthus</name>
    <name type="common">Asian swallowtail butterfly</name>
    <dbReference type="NCBI Taxonomy" id="66420"/>
    <lineage>
        <taxon>Eukaryota</taxon>
        <taxon>Metazoa</taxon>
        <taxon>Ecdysozoa</taxon>
        <taxon>Arthropoda</taxon>
        <taxon>Hexapoda</taxon>
        <taxon>Insecta</taxon>
        <taxon>Pterygota</taxon>
        <taxon>Neoptera</taxon>
        <taxon>Endopterygota</taxon>
        <taxon>Lepidoptera</taxon>
        <taxon>Glossata</taxon>
        <taxon>Ditrysia</taxon>
        <taxon>Papilionoidea</taxon>
        <taxon>Papilionidae</taxon>
        <taxon>Papilioninae</taxon>
        <taxon>Papilio</taxon>
    </lineage>
</organism>
<evidence type="ECO:0000313" key="3">
    <source>
        <dbReference type="Proteomes" id="UP000053268"/>
    </source>
</evidence>
<sequence>MQYREQSQQSTSCRPNGSGGQPVPCPVPGRAYKLHNCNSCNCIADCEMRSYDKDTHAFVFGSMLTELWILLSSHASRSYDRVLVLYTQPSSRKSRRRLTGAGQQPRRAGKWTVFGKREPAKVKFDR</sequence>
<dbReference type="AlphaFoldDB" id="A0A194Q8Q6"/>
<proteinExistence type="predicted"/>
<evidence type="ECO:0000313" key="2">
    <source>
        <dbReference type="EMBL" id="KPJ01360.1"/>
    </source>
</evidence>
<keyword evidence="3" id="KW-1185">Reference proteome</keyword>
<reference evidence="2 3" key="1">
    <citation type="journal article" date="2015" name="Nat. Commun.">
        <title>Outbred genome sequencing and CRISPR/Cas9 gene editing in butterflies.</title>
        <authorList>
            <person name="Li X."/>
            <person name="Fan D."/>
            <person name="Zhang W."/>
            <person name="Liu G."/>
            <person name="Zhang L."/>
            <person name="Zhao L."/>
            <person name="Fang X."/>
            <person name="Chen L."/>
            <person name="Dong Y."/>
            <person name="Chen Y."/>
            <person name="Ding Y."/>
            <person name="Zhao R."/>
            <person name="Feng M."/>
            <person name="Zhu Y."/>
            <person name="Feng Y."/>
            <person name="Jiang X."/>
            <person name="Zhu D."/>
            <person name="Xiang H."/>
            <person name="Feng X."/>
            <person name="Li S."/>
            <person name="Wang J."/>
            <person name="Zhang G."/>
            <person name="Kronforst M.R."/>
            <person name="Wang W."/>
        </authorList>
    </citation>
    <scope>NUCLEOTIDE SEQUENCE [LARGE SCALE GENOMIC DNA]</scope>
    <source>
        <strain evidence="2">Ya'a_city_454_Px</strain>
        <tissue evidence="2">Whole body</tissue>
    </source>
</reference>